<sequence>MEETGEEVGLRRKTDGEETGDGPTCRQRSELRLETSSREAESLRAMKEEEEDVFLLLRGSVHSAPRGEENKQQCPPVGTRRSPAARAHSHVIRLLSLRGMSCHGTKPAP</sequence>
<evidence type="ECO:0000313" key="3">
    <source>
        <dbReference type="Proteomes" id="UP001352852"/>
    </source>
</evidence>
<organism evidence="2 3">
    <name type="scientific">Characodon lateralis</name>
    <dbReference type="NCBI Taxonomy" id="208331"/>
    <lineage>
        <taxon>Eukaryota</taxon>
        <taxon>Metazoa</taxon>
        <taxon>Chordata</taxon>
        <taxon>Craniata</taxon>
        <taxon>Vertebrata</taxon>
        <taxon>Euteleostomi</taxon>
        <taxon>Actinopterygii</taxon>
        <taxon>Neopterygii</taxon>
        <taxon>Teleostei</taxon>
        <taxon>Neoteleostei</taxon>
        <taxon>Acanthomorphata</taxon>
        <taxon>Ovalentaria</taxon>
        <taxon>Atherinomorphae</taxon>
        <taxon>Cyprinodontiformes</taxon>
        <taxon>Goodeidae</taxon>
        <taxon>Characodon</taxon>
    </lineage>
</organism>
<evidence type="ECO:0000313" key="2">
    <source>
        <dbReference type="EMBL" id="MED6281690.1"/>
    </source>
</evidence>
<comment type="caution">
    <text evidence="2">The sequence shown here is derived from an EMBL/GenBank/DDBJ whole genome shotgun (WGS) entry which is preliminary data.</text>
</comment>
<gene>
    <name evidence="2" type="ORF">CHARACLAT_024242</name>
</gene>
<accession>A0ABU7E3I2</accession>
<dbReference type="Proteomes" id="UP001352852">
    <property type="component" value="Unassembled WGS sequence"/>
</dbReference>
<name>A0ABU7E3I2_9TELE</name>
<dbReference type="EMBL" id="JAHUTJ010043637">
    <property type="protein sequence ID" value="MED6281690.1"/>
    <property type="molecule type" value="Genomic_DNA"/>
</dbReference>
<protein>
    <submittedName>
        <fullName evidence="2">Uncharacterized protein</fullName>
    </submittedName>
</protein>
<evidence type="ECO:0000256" key="1">
    <source>
        <dbReference type="SAM" id="MobiDB-lite"/>
    </source>
</evidence>
<feature type="region of interest" description="Disordered" evidence="1">
    <location>
        <begin position="1"/>
        <end position="46"/>
    </location>
</feature>
<feature type="region of interest" description="Disordered" evidence="1">
    <location>
        <begin position="61"/>
        <end position="87"/>
    </location>
</feature>
<proteinExistence type="predicted"/>
<reference evidence="2 3" key="1">
    <citation type="submission" date="2021-06" db="EMBL/GenBank/DDBJ databases">
        <authorList>
            <person name="Palmer J.M."/>
        </authorList>
    </citation>
    <scope>NUCLEOTIDE SEQUENCE [LARGE SCALE GENOMIC DNA]</scope>
    <source>
        <strain evidence="2 3">CL_MEX2019</strain>
        <tissue evidence="2">Muscle</tissue>
    </source>
</reference>
<feature type="compositionally biased region" description="Basic and acidic residues" evidence="1">
    <location>
        <begin position="27"/>
        <end position="46"/>
    </location>
</feature>
<keyword evidence="3" id="KW-1185">Reference proteome</keyword>